<protein>
    <recommendedName>
        <fullName evidence="3">Thymidylate kinase</fullName>
    </recommendedName>
</protein>
<dbReference type="RefSeq" id="YP_009821787.1">
    <property type="nucleotide sequence ID" value="NC_048179.1"/>
</dbReference>
<evidence type="ECO:0000313" key="1">
    <source>
        <dbReference type="EMBL" id="QBZ70575.1"/>
    </source>
</evidence>
<sequence>MNIIVEGPDNARKSTLIKFLEPHLGRSIIHNTVDKDAESVLVKQAKENALEGNSIYDRSAVISEYIYCMVLQRAPVIDIDIYSVAELVDNSITIFCLPPVTECLKTTKDEMPGVVENLQAIYDAYDKMVDELSCMGKQFFVFDWTIDSQEEVLEYINERIMKEWKK</sequence>
<dbReference type="KEGG" id="vg:55013273"/>
<evidence type="ECO:0008006" key="3">
    <source>
        <dbReference type="Google" id="ProtNLM"/>
    </source>
</evidence>
<proteinExistence type="predicted"/>
<organism evidence="1 2">
    <name type="scientific">Salmonella phage ZCSE2</name>
    <dbReference type="NCBI Taxonomy" id="2562175"/>
    <lineage>
        <taxon>Viruses</taxon>
        <taxon>Duplodnaviria</taxon>
        <taxon>Heunggongvirae</taxon>
        <taxon>Uroviricota</taxon>
        <taxon>Caudoviricetes</taxon>
        <taxon>Loughboroughvirus</taxon>
        <taxon>Loughboroughvirus ZCSE2</taxon>
    </lineage>
</organism>
<dbReference type="Gene3D" id="3.40.50.300">
    <property type="entry name" value="P-loop containing nucleotide triphosphate hydrolases"/>
    <property type="match status" value="1"/>
</dbReference>
<name>A0A4D6DW75_9CAUD</name>
<dbReference type="GeneID" id="55013273"/>
<evidence type="ECO:0000313" key="2">
    <source>
        <dbReference type="Proteomes" id="UP000297083"/>
    </source>
</evidence>
<reference evidence="1 2" key="1">
    <citation type="submission" date="2019-03" db="EMBL/GenBank/DDBJ databases">
        <authorList>
            <person name="Connerton I.F."/>
            <person name="El-Shibiny A."/>
            <person name="Hooton S."/>
            <person name="Mohamed A."/>
            <person name="Taha O."/>
            <person name="E-Sherif H.M."/>
            <person name="Connerton P.L."/>
        </authorList>
    </citation>
    <scope>NUCLEOTIDE SEQUENCE [LARGE SCALE GENOMIC DNA]</scope>
</reference>
<keyword evidence="2" id="KW-1185">Reference proteome</keyword>
<dbReference type="EMBL" id="MK673511">
    <property type="protein sequence ID" value="QBZ70575.1"/>
    <property type="molecule type" value="Genomic_DNA"/>
</dbReference>
<dbReference type="InterPro" id="IPR027417">
    <property type="entry name" value="P-loop_NTPase"/>
</dbReference>
<accession>A0A4D6DW75</accession>
<dbReference type="Proteomes" id="UP000297083">
    <property type="component" value="Segment"/>
</dbReference>
<dbReference type="SUPFAM" id="SSF52540">
    <property type="entry name" value="P-loop containing nucleoside triphosphate hydrolases"/>
    <property type="match status" value="1"/>
</dbReference>